<dbReference type="SUPFAM" id="SSF47473">
    <property type="entry name" value="EF-hand"/>
    <property type="match status" value="1"/>
</dbReference>
<feature type="transmembrane region" description="Helical" evidence="3">
    <location>
        <begin position="254"/>
        <end position="278"/>
    </location>
</feature>
<dbReference type="Pfam" id="PF25296">
    <property type="entry name" value="Decapeptide"/>
    <property type="match status" value="6"/>
</dbReference>
<dbReference type="Gene3D" id="2.160.20.80">
    <property type="entry name" value="E3 ubiquitin-protein ligase SopA"/>
    <property type="match status" value="1"/>
</dbReference>
<name>A0A0M0JP34_9EUKA</name>
<dbReference type="GO" id="GO:0005509">
    <property type="term" value="F:calcium ion binding"/>
    <property type="evidence" value="ECO:0007669"/>
    <property type="project" value="InterPro"/>
</dbReference>
<sequence length="1377" mass="151439">MRQLYGKPLEAKVIDQMMADADEDGDGEIDPFEFRLMMRACEKATEDTAKLKETMGLWYEIKKRGQAPSKEQKPTWSQEAKIEFNTFALAEPEAYLAVDLGVAFALGLVALYWKDMMDWFERRRMRGSYQALDESAEEDHSVLSAQELKMQLYKVANRVEELEIKLRVKVTMELEAQLEALKGRRAELEKVMVNAGSGDQSESSAKKKAAVKSELAQALSNTANGLVTVSVYFADVISDVQVLMLLYKSGNTTWGHMSLFFLVAQFAVIYIRVLPYLLTTFGADSPIYKAYLWGGFPFGSLLLDMMMFLEPFGLLAVLPLPEWLKTFIPAYKATRVIAEIFIESLPQCLLQSYILVSVMGRVHEGTARPTDLAMLDFAQLLPQSITISTLATLKTWLEMVEQSNAAGISIPMKVWQLWNVGGGLPLDALKKGAISEWTCMYKLDKGEISPLINALEENKSLWRLNLAQSGLQWSEEDSSGAPLINAMATNPIALISLKQLFISDLTKCALPVDQIRAGGKVALKALRAMEFFKLPGGPWHDEIMLMAELLRVNRSQTTVDESSRHAGERIVRYIQDVLVTKRVTRSAWEQHLKHVIVEGHARRAHVLSLLSVEVLRGVGFGARELHSGNISLAQLREGCFTVAELKEALGVDVKTVRELGYSLKEMREGAITAEQLKPFGYSATEMRQGTFTAVELKAARYTLAELREATYSSTDLKEAEFSATQLRKVGFTVSQCRKAEYRLGDMRIAGYTAVEMRDGGYNQSKVKLAGYNATEATSAFALELLREAGYLARELREAGHAVPNMLVVGFTLDELHNGGYSVEELQAAGFTIAQLKGVGTSLTKMKESGASIAELRAAGYTAARLRTEKYGALELMDGGFDSLEMEKAGFDKRLVQEMRNGKRTAAALYDAGFSAKDLRAAGFKAAELKGSYTARALRAVGYTEEDLRTAGFDAWLIEVTNGQSISDLRESGYSAEQLKTAGFSAEELGKGGFTAGVLKACNFSALELRVAGFTATNLKEVGFSLAQLKAAYFVVQQLQEAGFSDERLKEVGFTACEFKESGVSAQRLRKLGFKLEDLKREGFTAKEINGSAQFDVLFLRDLKEAGFMPKELKNSGIKCKELKEVGFPVKELEAAGFGAEQLFGAGFSGADLRSVGFKASTLKAVGYTAGDLKAGGFTIPELKECGYIAADLKAAKISPKELREHGFTAVQLKAEGFTAKELLVGWSPAELKAVGYRPTELLRGGVSVEELKAIGYNLALLKAEGCLVKELKIGGFLAKELKEVGFSEEELKAAGFKKRIAEAVDGRTVKELLVEGPLGPFGRREGFYEPFELREAGFPAKDLKLTRLPNGAPAFDANTLKSVGYTAEEMRLGGWSR</sequence>
<protein>
    <recommendedName>
        <fullName evidence="4">EF-hand domain-containing protein</fullName>
    </recommendedName>
</protein>
<dbReference type="InterPro" id="IPR057481">
    <property type="entry name" value="Decapeptide"/>
</dbReference>
<dbReference type="PROSITE" id="PS50222">
    <property type="entry name" value="EF_HAND_2"/>
    <property type="match status" value="1"/>
</dbReference>
<feature type="domain" description="EF-hand" evidence="4">
    <location>
        <begin position="9"/>
        <end position="44"/>
    </location>
</feature>
<keyword evidence="3" id="KW-1133">Transmembrane helix</keyword>
<dbReference type="InterPro" id="IPR002048">
    <property type="entry name" value="EF_hand_dom"/>
</dbReference>
<evidence type="ECO:0000256" key="1">
    <source>
        <dbReference type="ARBA" id="ARBA00022837"/>
    </source>
</evidence>
<dbReference type="InterPro" id="IPR011992">
    <property type="entry name" value="EF-hand-dom_pair"/>
</dbReference>
<keyword evidence="1" id="KW-0106">Calcium</keyword>
<dbReference type="Proteomes" id="UP000037460">
    <property type="component" value="Unassembled WGS sequence"/>
</dbReference>
<feature type="coiled-coil region" evidence="2">
    <location>
        <begin position="145"/>
        <end position="191"/>
    </location>
</feature>
<keyword evidence="3" id="KW-0812">Transmembrane</keyword>
<dbReference type="OrthoDB" id="546000at2759"/>
<organism evidence="5 6">
    <name type="scientific">Chrysochromulina tobinii</name>
    <dbReference type="NCBI Taxonomy" id="1460289"/>
    <lineage>
        <taxon>Eukaryota</taxon>
        <taxon>Haptista</taxon>
        <taxon>Haptophyta</taxon>
        <taxon>Prymnesiophyceae</taxon>
        <taxon>Prymnesiales</taxon>
        <taxon>Chrysochromulinaceae</taxon>
        <taxon>Chrysochromulina</taxon>
    </lineage>
</organism>
<reference evidence="6" key="1">
    <citation type="journal article" date="2015" name="PLoS Genet.">
        <title>Genome Sequence and Transcriptome Analyses of Chrysochromulina tobin: Metabolic Tools for Enhanced Algal Fitness in the Prominent Order Prymnesiales (Haptophyceae).</title>
        <authorList>
            <person name="Hovde B.T."/>
            <person name="Deodato C.R."/>
            <person name="Hunsperger H.M."/>
            <person name="Ryken S.A."/>
            <person name="Yost W."/>
            <person name="Jha R.K."/>
            <person name="Patterson J."/>
            <person name="Monnat R.J. Jr."/>
            <person name="Barlow S.B."/>
            <person name="Starkenburg S.R."/>
            <person name="Cattolico R.A."/>
        </authorList>
    </citation>
    <scope>NUCLEOTIDE SEQUENCE</scope>
    <source>
        <strain evidence="6">CCMP291</strain>
    </source>
</reference>
<dbReference type="EMBL" id="JWZX01002628">
    <property type="protein sequence ID" value="KOO28052.1"/>
    <property type="molecule type" value="Genomic_DNA"/>
</dbReference>
<dbReference type="InterPro" id="IPR053285">
    <property type="entry name" value="Thylakoid_lumenal_pentapeptide"/>
</dbReference>
<accession>A0A0M0JP34</accession>
<proteinExistence type="predicted"/>
<dbReference type="InterPro" id="IPR018247">
    <property type="entry name" value="EF_Hand_1_Ca_BS"/>
</dbReference>
<dbReference type="SMART" id="SM00054">
    <property type="entry name" value="EFh"/>
    <property type="match status" value="1"/>
</dbReference>
<evidence type="ECO:0000313" key="5">
    <source>
        <dbReference type="EMBL" id="KOO28052.1"/>
    </source>
</evidence>
<feature type="transmembrane region" description="Helical" evidence="3">
    <location>
        <begin position="94"/>
        <end position="113"/>
    </location>
</feature>
<feature type="transmembrane region" description="Helical" evidence="3">
    <location>
        <begin position="290"/>
        <end position="309"/>
    </location>
</feature>
<keyword evidence="6" id="KW-1185">Reference proteome</keyword>
<dbReference type="SUPFAM" id="SSF141571">
    <property type="entry name" value="Pentapeptide repeat-like"/>
    <property type="match status" value="1"/>
</dbReference>
<dbReference type="Gene3D" id="1.10.238.10">
    <property type="entry name" value="EF-hand"/>
    <property type="match status" value="1"/>
</dbReference>
<gene>
    <name evidence="5" type="ORF">Ctob_002777</name>
</gene>
<evidence type="ECO:0000259" key="4">
    <source>
        <dbReference type="PROSITE" id="PS50222"/>
    </source>
</evidence>
<dbReference type="PANTHER" id="PTHR47121:SF2">
    <property type="entry name" value="THYLAKOID LUMENAL PROTEIN TL20.3, CHLOROPLASTIC"/>
    <property type="match status" value="1"/>
</dbReference>
<comment type="caution">
    <text evidence="5">The sequence shown here is derived from an EMBL/GenBank/DDBJ whole genome shotgun (WGS) entry which is preliminary data.</text>
</comment>
<dbReference type="PANTHER" id="PTHR47121">
    <property type="entry name" value="THYLAKOID LUMENAL PROTEIN TL20.3, CHLOROPLASTIC"/>
    <property type="match status" value="1"/>
</dbReference>
<evidence type="ECO:0000256" key="3">
    <source>
        <dbReference type="SAM" id="Phobius"/>
    </source>
</evidence>
<dbReference type="CDD" id="cd00051">
    <property type="entry name" value="EFh"/>
    <property type="match status" value="1"/>
</dbReference>
<keyword evidence="3" id="KW-0472">Membrane</keyword>
<evidence type="ECO:0000313" key="6">
    <source>
        <dbReference type="Proteomes" id="UP000037460"/>
    </source>
</evidence>
<feature type="transmembrane region" description="Helical" evidence="3">
    <location>
        <begin position="215"/>
        <end position="234"/>
    </location>
</feature>
<dbReference type="PROSITE" id="PS00018">
    <property type="entry name" value="EF_HAND_1"/>
    <property type="match status" value="1"/>
</dbReference>
<evidence type="ECO:0000256" key="2">
    <source>
        <dbReference type="SAM" id="Coils"/>
    </source>
</evidence>
<keyword evidence="2" id="KW-0175">Coiled coil</keyword>